<dbReference type="Proteomes" id="UP000215027">
    <property type="component" value="Chromosome I"/>
</dbReference>
<evidence type="ECO:0000256" key="1">
    <source>
        <dbReference type="SAM" id="Phobius"/>
    </source>
</evidence>
<keyword evidence="1" id="KW-1133">Transmembrane helix</keyword>
<evidence type="ECO:0000313" key="2">
    <source>
        <dbReference type="EMBL" id="CUS05071.2"/>
    </source>
</evidence>
<organism evidence="2 3">
    <name type="scientific">Candidatus Promineifilum breve</name>
    <dbReference type="NCBI Taxonomy" id="1806508"/>
    <lineage>
        <taxon>Bacteria</taxon>
        <taxon>Bacillati</taxon>
        <taxon>Chloroflexota</taxon>
        <taxon>Ardenticatenia</taxon>
        <taxon>Candidatus Promineifilales</taxon>
        <taxon>Candidatus Promineifilaceae</taxon>
        <taxon>Candidatus Promineifilum</taxon>
    </lineage>
</organism>
<keyword evidence="1" id="KW-0472">Membrane</keyword>
<dbReference type="RefSeq" id="WP_157913207.1">
    <property type="nucleotide sequence ID" value="NZ_LN890655.1"/>
</dbReference>
<proteinExistence type="predicted"/>
<reference evidence="2" key="1">
    <citation type="submission" date="2016-01" db="EMBL/GenBank/DDBJ databases">
        <authorList>
            <person name="Mcilroy J.S."/>
            <person name="Karst M S."/>
            <person name="Albertsen M."/>
        </authorList>
    </citation>
    <scope>NUCLEOTIDE SEQUENCE</scope>
    <source>
        <strain evidence="2">Cfx-K</strain>
    </source>
</reference>
<evidence type="ECO:0000313" key="3">
    <source>
        <dbReference type="Proteomes" id="UP000215027"/>
    </source>
</evidence>
<accession>A0A160T469</accession>
<gene>
    <name evidence="2" type="ORF">CFX0092_A3193</name>
</gene>
<keyword evidence="3" id="KW-1185">Reference proteome</keyword>
<sequence>MDTFSGQFWLGLVVNILSSFLGVVVAYLMGKLYFDRCYANWHVRLIQNQEEKLDRPISPRKAREICDEPADLSVFLKGIASPYGFFTCDIIQDGEASGLLNVEEVRKDFRLFKRNIIRRYIRRIYTIDMDKNPKPADRSTIHPAL</sequence>
<dbReference type="AlphaFoldDB" id="A0A160T469"/>
<feature type="transmembrane region" description="Helical" evidence="1">
    <location>
        <begin position="6"/>
        <end position="28"/>
    </location>
</feature>
<keyword evidence="1" id="KW-0812">Transmembrane</keyword>
<protein>
    <submittedName>
        <fullName evidence="2">Uncharacterized protein</fullName>
    </submittedName>
</protein>
<dbReference type="KEGG" id="pbf:CFX0092_A3193"/>
<dbReference type="EMBL" id="LN890655">
    <property type="protein sequence ID" value="CUS05071.2"/>
    <property type="molecule type" value="Genomic_DNA"/>
</dbReference>
<name>A0A160T469_9CHLR</name>